<dbReference type="SMART" id="SM00318">
    <property type="entry name" value="SNc"/>
    <property type="match status" value="1"/>
</dbReference>
<dbReference type="PANTHER" id="PTHR12302">
    <property type="entry name" value="EBNA2 BINDING PROTEIN P100"/>
    <property type="match status" value="1"/>
</dbReference>
<feature type="domain" description="TNase-like" evidence="5">
    <location>
        <begin position="31"/>
        <end position="165"/>
    </location>
</feature>
<dbReference type="GO" id="GO:0016787">
    <property type="term" value="F:hydrolase activity"/>
    <property type="evidence" value="ECO:0007669"/>
    <property type="project" value="UniProtKB-KW"/>
</dbReference>
<dbReference type="RefSeq" id="WP_109689366.1">
    <property type="nucleotide sequence ID" value="NZ_QGDN01000002.1"/>
</dbReference>
<dbReference type="InterPro" id="IPR016071">
    <property type="entry name" value="Staphylococal_nuclease_OB-fold"/>
</dbReference>
<evidence type="ECO:0000256" key="4">
    <source>
        <dbReference type="SAM" id="SignalP"/>
    </source>
</evidence>
<dbReference type="Gene3D" id="2.40.50.90">
    <property type="match status" value="1"/>
</dbReference>
<feature type="chain" id="PRO_5038776355" evidence="4">
    <location>
        <begin position="19"/>
        <end position="170"/>
    </location>
</feature>
<evidence type="ECO:0000256" key="2">
    <source>
        <dbReference type="ARBA" id="ARBA00022759"/>
    </source>
</evidence>
<reference evidence="7" key="1">
    <citation type="submission" date="2016-10" db="EMBL/GenBank/DDBJ databases">
        <authorList>
            <person name="Varghese N."/>
            <person name="Submissions S."/>
        </authorList>
    </citation>
    <scope>NUCLEOTIDE SEQUENCE [LARGE SCALE GENOMIC DNA]</scope>
    <source>
        <strain evidence="7">DSM 22951</strain>
    </source>
</reference>
<keyword evidence="4" id="KW-0732">Signal</keyword>
<dbReference type="PANTHER" id="PTHR12302:SF3">
    <property type="entry name" value="SERINE_THREONINE-PROTEIN KINASE 31"/>
    <property type="match status" value="1"/>
</dbReference>
<dbReference type="GO" id="GO:0004519">
    <property type="term" value="F:endonuclease activity"/>
    <property type="evidence" value="ECO:0007669"/>
    <property type="project" value="UniProtKB-KW"/>
</dbReference>
<dbReference type="SUPFAM" id="SSF50199">
    <property type="entry name" value="Staphylococcal nuclease"/>
    <property type="match status" value="1"/>
</dbReference>
<dbReference type="Proteomes" id="UP000250028">
    <property type="component" value="Unassembled WGS sequence"/>
</dbReference>
<accession>A0A2Y9C6Y0</accession>
<dbReference type="OrthoDB" id="5241375at2"/>
<proteinExistence type="predicted"/>
<dbReference type="InterPro" id="IPR035437">
    <property type="entry name" value="SNase_OB-fold_sf"/>
</dbReference>
<keyword evidence="3" id="KW-0378">Hydrolase</keyword>
<protein>
    <submittedName>
        <fullName evidence="6">Micrococcal nuclease</fullName>
    </submittedName>
</protein>
<evidence type="ECO:0000313" key="7">
    <source>
        <dbReference type="Proteomes" id="UP000250028"/>
    </source>
</evidence>
<keyword evidence="1" id="KW-0540">Nuclease</keyword>
<gene>
    <name evidence="6" type="ORF">SAMN04489750_3840</name>
</gene>
<evidence type="ECO:0000256" key="1">
    <source>
        <dbReference type="ARBA" id="ARBA00022722"/>
    </source>
</evidence>
<evidence type="ECO:0000259" key="5">
    <source>
        <dbReference type="PROSITE" id="PS50830"/>
    </source>
</evidence>
<dbReference type="Pfam" id="PF00565">
    <property type="entry name" value="SNase"/>
    <property type="match status" value="1"/>
</dbReference>
<evidence type="ECO:0000313" key="6">
    <source>
        <dbReference type="EMBL" id="SSA59035.1"/>
    </source>
</evidence>
<keyword evidence="7" id="KW-1185">Reference proteome</keyword>
<organism evidence="6 7">
    <name type="scientific">Branchiibius hedensis</name>
    <dbReference type="NCBI Taxonomy" id="672460"/>
    <lineage>
        <taxon>Bacteria</taxon>
        <taxon>Bacillati</taxon>
        <taxon>Actinomycetota</taxon>
        <taxon>Actinomycetes</taxon>
        <taxon>Micrococcales</taxon>
        <taxon>Dermacoccaceae</taxon>
        <taxon>Branchiibius</taxon>
    </lineage>
</organism>
<feature type="signal peptide" evidence="4">
    <location>
        <begin position="1"/>
        <end position="18"/>
    </location>
</feature>
<name>A0A2Y9C6Y0_9MICO</name>
<dbReference type="AlphaFoldDB" id="A0A2Y9C6Y0"/>
<keyword evidence="2" id="KW-0255">Endonuclease</keyword>
<sequence>MRAITAALVLAGALVASIAVGTRHDDRHSAAQQTARVTYVLDGDTLNVDLDGTARRIRLLGINAPEIDHPGRVGQCFGQQARTELRRLAPRGTQILLTADPAAADQDSYGRLLRYVSIRGVDVQEALLREGYAWARPSTPRVARADRYVDVAGTAQKRRVGMWRDCADIS</sequence>
<dbReference type="PROSITE" id="PS50830">
    <property type="entry name" value="TNASE_3"/>
    <property type="match status" value="1"/>
</dbReference>
<evidence type="ECO:0000256" key="3">
    <source>
        <dbReference type="ARBA" id="ARBA00022801"/>
    </source>
</evidence>
<dbReference type="EMBL" id="UESZ01000002">
    <property type="protein sequence ID" value="SSA59035.1"/>
    <property type="molecule type" value="Genomic_DNA"/>
</dbReference>